<dbReference type="SUPFAM" id="SSF52540">
    <property type="entry name" value="P-loop containing nucleoside triphosphate hydrolases"/>
    <property type="match status" value="1"/>
</dbReference>
<feature type="transmembrane region" description="Helical" evidence="7">
    <location>
        <begin position="47"/>
        <end position="65"/>
    </location>
</feature>
<dbReference type="PANTHER" id="PTHR24221:SF654">
    <property type="entry name" value="ATP-BINDING CASSETTE SUB-FAMILY B MEMBER 6"/>
    <property type="match status" value="1"/>
</dbReference>
<keyword evidence="3" id="KW-0547">Nucleotide-binding</keyword>
<dbReference type="InterPro" id="IPR003593">
    <property type="entry name" value="AAA+_ATPase"/>
</dbReference>
<feature type="domain" description="ABC transmembrane type-1" evidence="9">
    <location>
        <begin position="15"/>
        <end position="292"/>
    </location>
</feature>
<dbReference type="PANTHER" id="PTHR24221">
    <property type="entry name" value="ATP-BINDING CASSETTE SUB-FAMILY B"/>
    <property type="match status" value="1"/>
</dbReference>
<accession>A0ABQ1IP93</accession>
<dbReference type="RefSeq" id="WP_188579626.1">
    <property type="nucleotide sequence ID" value="NZ_BMDZ01000039.1"/>
</dbReference>
<organism evidence="10 11">
    <name type="scientific">Tistrella bauzanensis</name>
    <dbReference type="NCBI Taxonomy" id="657419"/>
    <lineage>
        <taxon>Bacteria</taxon>
        <taxon>Pseudomonadati</taxon>
        <taxon>Pseudomonadota</taxon>
        <taxon>Alphaproteobacteria</taxon>
        <taxon>Geminicoccales</taxon>
        <taxon>Geminicoccaceae</taxon>
        <taxon>Tistrella</taxon>
    </lineage>
</organism>
<evidence type="ECO:0000256" key="5">
    <source>
        <dbReference type="ARBA" id="ARBA00022989"/>
    </source>
</evidence>
<keyword evidence="5 7" id="KW-1133">Transmembrane helix</keyword>
<dbReference type="EMBL" id="BMDZ01000039">
    <property type="protein sequence ID" value="GGB48295.1"/>
    <property type="molecule type" value="Genomic_DNA"/>
</dbReference>
<evidence type="ECO:0000256" key="1">
    <source>
        <dbReference type="ARBA" id="ARBA00004651"/>
    </source>
</evidence>
<dbReference type="Gene3D" id="1.20.1560.10">
    <property type="entry name" value="ABC transporter type 1, transmembrane domain"/>
    <property type="match status" value="1"/>
</dbReference>
<evidence type="ECO:0000259" key="8">
    <source>
        <dbReference type="PROSITE" id="PS50893"/>
    </source>
</evidence>
<dbReference type="PROSITE" id="PS50929">
    <property type="entry name" value="ABC_TM1F"/>
    <property type="match status" value="1"/>
</dbReference>
<feature type="domain" description="ABC transporter" evidence="8">
    <location>
        <begin position="329"/>
        <end position="557"/>
    </location>
</feature>
<comment type="caution">
    <text evidence="10">The sequence shown here is derived from an EMBL/GenBank/DDBJ whole genome shotgun (WGS) entry which is preliminary data.</text>
</comment>
<evidence type="ECO:0000313" key="10">
    <source>
        <dbReference type="EMBL" id="GGB48295.1"/>
    </source>
</evidence>
<dbReference type="Proteomes" id="UP000603352">
    <property type="component" value="Unassembled WGS sequence"/>
</dbReference>
<evidence type="ECO:0000256" key="6">
    <source>
        <dbReference type="ARBA" id="ARBA00023136"/>
    </source>
</evidence>
<proteinExistence type="predicted"/>
<reference evidence="11" key="1">
    <citation type="journal article" date="2019" name="Int. J. Syst. Evol. Microbiol.">
        <title>The Global Catalogue of Microorganisms (GCM) 10K type strain sequencing project: providing services to taxonomists for standard genome sequencing and annotation.</title>
        <authorList>
            <consortium name="The Broad Institute Genomics Platform"/>
            <consortium name="The Broad Institute Genome Sequencing Center for Infectious Disease"/>
            <person name="Wu L."/>
            <person name="Ma J."/>
        </authorList>
    </citation>
    <scope>NUCLEOTIDE SEQUENCE [LARGE SCALE GENOMIC DNA]</scope>
    <source>
        <strain evidence="11">CGMCC 1.10188</strain>
    </source>
</reference>
<keyword evidence="4" id="KW-0067">ATP-binding</keyword>
<evidence type="ECO:0000313" key="11">
    <source>
        <dbReference type="Proteomes" id="UP000603352"/>
    </source>
</evidence>
<dbReference type="SMART" id="SM00382">
    <property type="entry name" value="AAA"/>
    <property type="match status" value="1"/>
</dbReference>
<feature type="transmembrane region" description="Helical" evidence="7">
    <location>
        <begin position="122"/>
        <end position="144"/>
    </location>
</feature>
<dbReference type="InterPro" id="IPR011527">
    <property type="entry name" value="ABC1_TM_dom"/>
</dbReference>
<feature type="transmembrane region" description="Helical" evidence="7">
    <location>
        <begin position="150"/>
        <end position="168"/>
    </location>
</feature>
<dbReference type="InterPro" id="IPR027417">
    <property type="entry name" value="P-loop_NTPase"/>
</dbReference>
<keyword evidence="6 7" id="KW-0472">Membrane</keyword>
<dbReference type="SUPFAM" id="SSF90123">
    <property type="entry name" value="ABC transporter transmembrane region"/>
    <property type="match status" value="1"/>
</dbReference>
<dbReference type="Gene3D" id="3.40.50.300">
    <property type="entry name" value="P-loop containing nucleotide triphosphate hydrolases"/>
    <property type="match status" value="1"/>
</dbReference>
<dbReference type="InterPro" id="IPR003439">
    <property type="entry name" value="ABC_transporter-like_ATP-bd"/>
</dbReference>
<sequence length="561" mass="61507">MLAEILRILRPFWPIALFSTLMGTASGLATASLLATINNALHTEGGATTALLLLFGGLAVLTLAGETISDIGNSLVGQKVVAELRRDLCGRILSAPVAELERYRLHRLTAVLNQDVDTITQFTFNFSGFAISIAIALGCFAYLIVLSPMMFLIALVAIIIGTAGHTYARKKGFEGFSAAREAEDDLQKQYRAITEGAKELRINRQRRVDMYGVQIDRTIGRIRDLRMRAVQIFCTANAFGSALFFVVIGLMLLIQALSPTADARVISGFVLVLLYVKGPIEGIVAMLPLLGRAQVSIGRIADLRARFSAPEAHLPLVDRPVALAPMERIDLVGLRYAFPAPDGGTAFELGPVDLTIRRGEIVFITGENGGGKTTLIKLLLGLYEPAAGERLYNGQPLAPDVVDDYRQMFSTIFADYFLFDDLSVPEGVPMQDVERYLKELEIAHKVSVKDGKFTTTDLSTGQRKRLALVHAWLEGRPILVFDEWAADQDPEFRRVFYTELLPALKAEGRTIIAISHDDRYFHVADRHIRMQAGRVLPAADAADPKTAEIRHDGVAMQAAAD</sequence>
<dbReference type="NCBIfam" id="TIGR01194">
    <property type="entry name" value="cyc_pep_trnsptr"/>
    <property type="match status" value="1"/>
</dbReference>
<feature type="transmembrane region" description="Helical" evidence="7">
    <location>
        <begin position="229"/>
        <end position="254"/>
    </location>
</feature>
<evidence type="ECO:0000259" key="9">
    <source>
        <dbReference type="PROSITE" id="PS50929"/>
    </source>
</evidence>
<evidence type="ECO:0000256" key="2">
    <source>
        <dbReference type="ARBA" id="ARBA00022692"/>
    </source>
</evidence>
<evidence type="ECO:0000256" key="7">
    <source>
        <dbReference type="SAM" id="Phobius"/>
    </source>
</evidence>
<name>A0ABQ1IP93_9PROT</name>
<dbReference type="InterPro" id="IPR005898">
    <property type="entry name" value="Cyc_pep_transpt_SyrD/YojI"/>
</dbReference>
<keyword evidence="11" id="KW-1185">Reference proteome</keyword>
<dbReference type="InterPro" id="IPR039421">
    <property type="entry name" value="Type_1_exporter"/>
</dbReference>
<keyword evidence="2 7" id="KW-0812">Transmembrane</keyword>
<evidence type="ECO:0000256" key="4">
    <source>
        <dbReference type="ARBA" id="ARBA00022840"/>
    </source>
</evidence>
<feature type="transmembrane region" description="Helical" evidence="7">
    <location>
        <begin position="266"/>
        <end position="290"/>
    </location>
</feature>
<dbReference type="InterPro" id="IPR036640">
    <property type="entry name" value="ABC1_TM_sf"/>
</dbReference>
<gene>
    <name evidence="10" type="primary">pvdE</name>
    <name evidence="10" type="ORF">GCM10011505_31660</name>
</gene>
<protein>
    <submittedName>
        <fullName evidence="10">Pyoverdine biosynthesis protein PvdE</fullName>
    </submittedName>
</protein>
<dbReference type="Pfam" id="PF00664">
    <property type="entry name" value="ABC_membrane"/>
    <property type="match status" value="1"/>
</dbReference>
<dbReference type="Pfam" id="PF00005">
    <property type="entry name" value="ABC_tran"/>
    <property type="match status" value="1"/>
</dbReference>
<dbReference type="PROSITE" id="PS50893">
    <property type="entry name" value="ABC_TRANSPORTER_2"/>
    <property type="match status" value="1"/>
</dbReference>
<feature type="transmembrane region" description="Helical" evidence="7">
    <location>
        <begin position="12"/>
        <end position="35"/>
    </location>
</feature>
<evidence type="ECO:0000256" key="3">
    <source>
        <dbReference type="ARBA" id="ARBA00022741"/>
    </source>
</evidence>
<comment type="subcellular location">
    <subcellularLocation>
        <location evidence="1">Cell membrane</location>
        <topology evidence="1">Multi-pass membrane protein</topology>
    </subcellularLocation>
</comment>